<evidence type="ECO:0000256" key="3">
    <source>
        <dbReference type="ARBA" id="ARBA00022630"/>
    </source>
</evidence>
<dbReference type="EMBL" id="PGTZ01000007">
    <property type="protein sequence ID" value="PJI93888.1"/>
    <property type="molecule type" value="Genomic_DNA"/>
</dbReference>
<dbReference type="CDD" id="cd01097">
    <property type="entry name" value="Tetrahydromethanopterin_reductase"/>
    <property type="match status" value="1"/>
</dbReference>
<proteinExistence type="inferred from homology"/>
<dbReference type="InterPro" id="IPR036318">
    <property type="entry name" value="FAD-bd_PCMH-like_sf"/>
</dbReference>
<evidence type="ECO:0000256" key="6">
    <source>
        <dbReference type="SAM" id="MobiDB-lite"/>
    </source>
</evidence>
<name>A0A2M8WSK5_9MICO</name>
<dbReference type="Pfam" id="PF00296">
    <property type="entry name" value="Bac_luciferase"/>
    <property type="match status" value="1"/>
</dbReference>
<dbReference type="Gene3D" id="3.40.462.20">
    <property type="match status" value="1"/>
</dbReference>
<keyword evidence="5" id="KW-0560">Oxidoreductase</keyword>
<dbReference type="PROSITE" id="PS51387">
    <property type="entry name" value="FAD_PCMH"/>
    <property type="match status" value="1"/>
</dbReference>
<reference evidence="8 9" key="1">
    <citation type="submission" date="2017-11" db="EMBL/GenBank/DDBJ databases">
        <title>Genomic Encyclopedia of Archaeal and Bacterial Type Strains, Phase II (KMG-II): From Individual Species to Whole Genera.</title>
        <authorList>
            <person name="Goeker M."/>
        </authorList>
    </citation>
    <scope>NUCLEOTIDE SEQUENCE [LARGE SCALE GENOMIC DNA]</scope>
    <source>
        <strain evidence="8 9">DSM 22413</strain>
    </source>
</reference>
<keyword evidence="9" id="KW-1185">Reference proteome</keyword>
<dbReference type="Gene3D" id="3.20.20.30">
    <property type="entry name" value="Luciferase-like domain"/>
    <property type="match status" value="1"/>
</dbReference>
<dbReference type="Gene3D" id="3.30.465.10">
    <property type="match status" value="1"/>
</dbReference>
<comment type="similarity">
    <text evidence="2">Belongs to the oxygen-dependent FAD-linked oxidoreductase family.</text>
</comment>
<dbReference type="SUPFAM" id="SSF56176">
    <property type="entry name" value="FAD-binding/transporter-associated domain-like"/>
    <property type="match status" value="1"/>
</dbReference>
<gene>
    <name evidence="8" type="ORF">CLV34_1368</name>
</gene>
<dbReference type="PANTHER" id="PTHR42973">
    <property type="entry name" value="BINDING OXIDOREDUCTASE, PUTATIVE (AFU_ORTHOLOGUE AFUA_1G17690)-RELATED"/>
    <property type="match status" value="1"/>
</dbReference>
<evidence type="ECO:0000256" key="1">
    <source>
        <dbReference type="ARBA" id="ARBA00001974"/>
    </source>
</evidence>
<dbReference type="Pfam" id="PF01565">
    <property type="entry name" value="FAD_binding_4"/>
    <property type="match status" value="1"/>
</dbReference>
<dbReference type="OrthoDB" id="9775082at2"/>
<sequence>MTDYGHDLTFGSFLTPRADAAEQVVDLAVASEEAGLDLVTFQDHPYQPSFLDTWTLLSYVAARTERVHLAPNVANLPLRQPAVLARSAASLDLLSGGRVELALGSGAFWDAIVAMGGQRLTPGQAVDALSEAIDVVRGIWDAGERRALRVDGTYHQVAGAKRGPLPAHDIGLWLGAYKPRMLRLTGAKADGWLPSMGYLQPGDLDRGNAVIDEAADDAGRDPREIRRILNVSGAFTGTTPPPGTPVDAGSIQGPVDWWVEALATLATEHGVATFVLGSDDPRTLATFGREVAPAVREEVAARRASAGTTTGVVRPARALALREPGIDYDAVPSSLRDRAVEPGDREYPLVRSTYMRGGRPGIVLRPRTTGEVVDALQFTRAQQDAGNGADDRLPLSVRSGGHGISGRSTNDGGVVVDLKRLDEVTVLDRATRRVRVGAGATWGRVAAVLGEHGWGVSSGDSGGVGVGGLATAGGVGLMGRLHGLTIDSVVAYDVVLADGTVARASADENPDLFWGLRGAGGSLGVVTHVELAAHDVPPVVFATLLWDASDPAALLRAWGEVVESSPRELTSFLIVQAARRGNPAVAQAYSVFASDDVPAAERALTPLLGIAPLLQQQAQVVPYSAVVAAHDVPHQGEGDGGTYRNSVVDTFDVDTARRAAAVVESGLGQLFQVRAVGGAVNDLTSDATAYAHRDGQQFVVSNVAFARRTEFDAVWDEQMLPVQHGSYVSFSTDRRPERLVDVFPGPTLARLRDVKRRYDPENVFDRNADLT</sequence>
<comment type="caution">
    <text evidence="8">The sequence shown here is derived from an EMBL/GenBank/DDBJ whole genome shotgun (WGS) entry which is preliminary data.</text>
</comment>
<dbReference type="InterPro" id="IPR050416">
    <property type="entry name" value="FAD-linked_Oxidoreductase"/>
</dbReference>
<dbReference type="InterPro" id="IPR036661">
    <property type="entry name" value="Luciferase-like_sf"/>
</dbReference>
<dbReference type="SUPFAM" id="SSF51679">
    <property type="entry name" value="Bacterial luciferase-like"/>
    <property type="match status" value="1"/>
</dbReference>
<protein>
    <submittedName>
        <fullName evidence="8">FAD/FMN-containing dehydrogenase</fullName>
    </submittedName>
</protein>
<dbReference type="InterPro" id="IPR016169">
    <property type="entry name" value="FAD-bd_PCMH_sub2"/>
</dbReference>
<dbReference type="InterPro" id="IPR016167">
    <property type="entry name" value="FAD-bd_PCMH_sub1"/>
</dbReference>
<evidence type="ECO:0000313" key="9">
    <source>
        <dbReference type="Proteomes" id="UP000231586"/>
    </source>
</evidence>
<organism evidence="8 9">
    <name type="scientific">Luteimicrobium subarcticum</name>
    <dbReference type="NCBI Taxonomy" id="620910"/>
    <lineage>
        <taxon>Bacteria</taxon>
        <taxon>Bacillati</taxon>
        <taxon>Actinomycetota</taxon>
        <taxon>Actinomycetes</taxon>
        <taxon>Micrococcales</taxon>
        <taxon>Luteimicrobium</taxon>
    </lineage>
</organism>
<keyword evidence="3" id="KW-0285">Flavoprotein</keyword>
<feature type="domain" description="FAD-binding PCMH-type" evidence="7">
    <location>
        <begin position="355"/>
        <end position="536"/>
    </location>
</feature>
<feature type="region of interest" description="Disordered" evidence="6">
    <location>
        <begin position="383"/>
        <end position="408"/>
    </location>
</feature>
<evidence type="ECO:0000313" key="8">
    <source>
        <dbReference type="EMBL" id="PJI93888.1"/>
    </source>
</evidence>
<dbReference type="Gene3D" id="3.30.43.10">
    <property type="entry name" value="Uridine Diphospho-n-acetylenolpyruvylglucosamine Reductase, domain 2"/>
    <property type="match status" value="1"/>
</dbReference>
<evidence type="ECO:0000256" key="4">
    <source>
        <dbReference type="ARBA" id="ARBA00022827"/>
    </source>
</evidence>
<dbReference type="GO" id="GO:0071949">
    <property type="term" value="F:FAD binding"/>
    <property type="evidence" value="ECO:0007669"/>
    <property type="project" value="InterPro"/>
</dbReference>
<dbReference type="Proteomes" id="UP000231586">
    <property type="component" value="Unassembled WGS sequence"/>
</dbReference>
<dbReference type="GO" id="GO:0016705">
    <property type="term" value="F:oxidoreductase activity, acting on paired donors, with incorporation or reduction of molecular oxygen"/>
    <property type="evidence" value="ECO:0007669"/>
    <property type="project" value="InterPro"/>
</dbReference>
<evidence type="ECO:0000256" key="2">
    <source>
        <dbReference type="ARBA" id="ARBA00005466"/>
    </source>
</evidence>
<evidence type="ECO:0000256" key="5">
    <source>
        <dbReference type="ARBA" id="ARBA00023002"/>
    </source>
</evidence>
<dbReference type="InterPro" id="IPR011251">
    <property type="entry name" value="Luciferase-like_dom"/>
</dbReference>
<keyword evidence="4" id="KW-0274">FAD</keyword>
<dbReference type="InterPro" id="IPR006094">
    <property type="entry name" value="Oxid_FAD_bind_N"/>
</dbReference>
<evidence type="ECO:0000259" key="7">
    <source>
        <dbReference type="PROSITE" id="PS51387"/>
    </source>
</evidence>
<accession>A0A2M8WSK5</accession>
<comment type="cofactor">
    <cofactor evidence="1">
        <name>FAD</name>
        <dbReference type="ChEBI" id="CHEBI:57692"/>
    </cofactor>
</comment>
<dbReference type="InterPro" id="IPR016166">
    <property type="entry name" value="FAD-bd_PCMH"/>
</dbReference>
<dbReference type="PANTHER" id="PTHR42973:SF39">
    <property type="entry name" value="FAD-BINDING PCMH-TYPE DOMAIN-CONTAINING PROTEIN"/>
    <property type="match status" value="1"/>
</dbReference>
<dbReference type="RefSeq" id="WP_100349511.1">
    <property type="nucleotide sequence ID" value="NZ_PGTZ01000007.1"/>
</dbReference>
<dbReference type="AlphaFoldDB" id="A0A2M8WSK5"/>